<evidence type="ECO:0000256" key="8">
    <source>
        <dbReference type="HAMAP-Rule" id="MF_00265"/>
    </source>
</evidence>
<organism evidence="10 11">
    <name type="scientific">Microlunatus elymi</name>
    <dbReference type="NCBI Taxonomy" id="2596828"/>
    <lineage>
        <taxon>Bacteria</taxon>
        <taxon>Bacillati</taxon>
        <taxon>Actinomycetota</taxon>
        <taxon>Actinomycetes</taxon>
        <taxon>Propionibacteriales</taxon>
        <taxon>Propionibacteriaceae</taxon>
        <taxon>Microlunatus</taxon>
    </lineage>
</organism>
<evidence type="ECO:0000256" key="5">
    <source>
        <dbReference type="ARBA" id="ARBA00022801"/>
    </source>
</evidence>
<comment type="function">
    <text evidence="8">Toxic component of a toxin-antitoxin (TA) system. An RNase.</text>
</comment>
<dbReference type="AlphaFoldDB" id="A0A516Q3Z2"/>
<keyword evidence="2 8" id="KW-1277">Toxin-antitoxin system</keyword>
<proteinExistence type="inferred from homology"/>
<protein>
    <recommendedName>
        <fullName evidence="8">Ribonuclease VapC</fullName>
        <shortName evidence="8">RNase VapC</shortName>
        <ecNumber evidence="8">3.1.-.-</ecNumber>
    </recommendedName>
    <alternativeName>
        <fullName evidence="8">Toxin VapC</fullName>
    </alternativeName>
</protein>
<accession>A0A516Q3Z2</accession>
<evidence type="ECO:0000256" key="1">
    <source>
        <dbReference type="ARBA" id="ARBA00001946"/>
    </source>
</evidence>
<dbReference type="GO" id="GO:0090729">
    <property type="term" value="F:toxin activity"/>
    <property type="evidence" value="ECO:0007669"/>
    <property type="project" value="UniProtKB-KW"/>
</dbReference>
<keyword evidence="4 8" id="KW-0479">Metal-binding</keyword>
<gene>
    <name evidence="8" type="primary">vapC</name>
    <name evidence="10" type="ORF">FOE78_21270</name>
</gene>
<keyword evidence="3 8" id="KW-0540">Nuclease</keyword>
<dbReference type="CDD" id="cd18741">
    <property type="entry name" value="PIN_VapC4-5_FitB-like"/>
    <property type="match status" value="1"/>
</dbReference>
<evidence type="ECO:0000256" key="3">
    <source>
        <dbReference type="ARBA" id="ARBA00022722"/>
    </source>
</evidence>
<name>A0A516Q3Z2_9ACTN</name>
<dbReference type="KEGG" id="mik:FOE78_21270"/>
<evidence type="ECO:0000256" key="7">
    <source>
        <dbReference type="ARBA" id="ARBA00038093"/>
    </source>
</evidence>
<dbReference type="InterPro" id="IPR029060">
    <property type="entry name" value="PIN-like_dom_sf"/>
</dbReference>
<dbReference type="GO" id="GO:0004540">
    <property type="term" value="F:RNA nuclease activity"/>
    <property type="evidence" value="ECO:0007669"/>
    <property type="project" value="InterPro"/>
</dbReference>
<comment type="cofactor">
    <cofactor evidence="1 8">
        <name>Mg(2+)</name>
        <dbReference type="ChEBI" id="CHEBI:18420"/>
    </cofactor>
</comment>
<evidence type="ECO:0000256" key="4">
    <source>
        <dbReference type="ARBA" id="ARBA00022723"/>
    </source>
</evidence>
<comment type="similarity">
    <text evidence="7 8">Belongs to the PINc/VapC protein family.</text>
</comment>
<dbReference type="PANTHER" id="PTHR33653:SF1">
    <property type="entry name" value="RIBONUCLEASE VAPC2"/>
    <property type="match status" value="1"/>
</dbReference>
<keyword evidence="6 8" id="KW-0460">Magnesium</keyword>
<dbReference type="RefSeq" id="WP_143988036.1">
    <property type="nucleotide sequence ID" value="NZ_CP041692.1"/>
</dbReference>
<keyword evidence="11" id="KW-1185">Reference proteome</keyword>
<feature type="binding site" evidence="8">
    <location>
        <position position="5"/>
    </location>
    <ligand>
        <name>Mg(2+)</name>
        <dbReference type="ChEBI" id="CHEBI:18420"/>
    </ligand>
</feature>
<dbReference type="PANTHER" id="PTHR33653">
    <property type="entry name" value="RIBONUCLEASE VAPC2"/>
    <property type="match status" value="1"/>
</dbReference>
<dbReference type="SUPFAM" id="SSF88723">
    <property type="entry name" value="PIN domain-like"/>
    <property type="match status" value="1"/>
</dbReference>
<dbReference type="Pfam" id="PF01850">
    <property type="entry name" value="PIN"/>
    <property type="match status" value="1"/>
</dbReference>
<evidence type="ECO:0000313" key="11">
    <source>
        <dbReference type="Proteomes" id="UP000319263"/>
    </source>
</evidence>
<keyword evidence="8" id="KW-0800">Toxin</keyword>
<feature type="domain" description="PIN" evidence="9">
    <location>
        <begin position="2"/>
        <end position="109"/>
    </location>
</feature>
<dbReference type="Proteomes" id="UP000319263">
    <property type="component" value="Chromosome"/>
</dbReference>
<dbReference type="HAMAP" id="MF_00265">
    <property type="entry name" value="VapC_Nob1"/>
    <property type="match status" value="1"/>
</dbReference>
<evidence type="ECO:0000256" key="2">
    <source>
        <dbReference type="ARBA" id="ARBA00022649"/>
    </source>
</evidence>
<reference evidence="10 11" key="1">
    <citation type="submission" date="2019-07" db="EMBL/GenBank/DDBJ databases">
        <title>Microlunatus dokdonensis sp. nov. isolated from the rhizospheric soil of the wild plant Elymus tsukushiensis.</title>
        <authorList>
            <person name="Ghim S.-Y."/>
            <person name="Hwang Y.-J."/>
            <person name="Son J.-S."/>
            <person name="Shin J.-H."/>
        </authorList>
    </citation>
    <scope>NUCLEOTIDE SEQUENCE [LARGE SCALE GENOMIC DNA]</scope>
    <source>
        <strain evidence="10 11">KUDC0627</strain>
    </source>
</reference>
<dbReference type="InterPro" id="IPR050556">
    <property type="entry name" value="Type_II_TA_system_RNase"/>
</dbReference>
<dbReference type="Gene3D" id="3.40.50.1010">
    <property type="entry name" value="5'-nuclease"/>
    <property type="match status" value="1"/>
</dbReference>
<dbReference type="InterPro" id="IPR022907">
    <property type="entry name" value="VapC_family"/>
</dbReference>
<dbReference type="EC" id="3.1.-.-" evidence="8"/>
<sequence length="125" mass="13747">MIILDTSVLIDHLRGVADARRAMTSAVERGDLLAASVLTKVEVLAGMRAGEETQTRILLDSLRWVEVTDAIAERAGALAGHFLRSHPGVDPVDYVIAATAQQLNARLWTMNLKHFPMFGDLQHPY</sequence>
<evidence type="ECO:0000313" key="10">
    <source>
        <dbReference type="EMBL" id="QDP98092.1"/>
    </source>
</evidence>
<evidence type="ECO:0000256" key="6">
    <source>
        <dbReference type="ARBA" id="ARBA00022842"/>
    </source>
</evidence>
<evidence type="ECO:0000259" key="9">
    <source>
        <dbReference type="Pfam" id="PF01850"/>
    </source>
</evidence>
<dbReference type="GO" id="GO:0016787">
    <property type="term" value="F:hydrolase activity"/>
    <property type="evidence" value="ECO:0007669"/>
    <property type="project" value="UniProtKB-KW"/>
</dbReference>
<dbReference type="GO" id="GO:0000287">
    <property type="term" value="F:magnesium ion binding"/>
    <property type="evidence" value="ECO:0007669"/>
    <property type="project" value="UniProtKB-UniRule"/>
</dbReference>
<dbReference type="OrthoDB" id="532510at2"/>
<keyword evidence="5 8" id="KW-0378">Hydrolase</keyword>
<dbReference type="InterPro" id="IPR002716">
    <property type="entry name" value="PIN_dom"/>
</dbReference>
<feature type="binding site" evidence="8">
    <location>
        <position position="93"/>
    </location>
    <ligand>
        <name>Mg(2+)</name>
        <dbReference type="ChEBI" id="CHEBI:18420"/>
    </ligand>
</feature>
<dbReference type="EMBL" id="CP041692">
    <property type="protein sequence ID" value="QDP98092.1"/>
    <property type="molecule type" value="Genomic_DNA"/>
</dbReference>